<dbReference type="Proteomes" id="UP000030710">
    <property type="component" value="Unassembled WGS sequence"/>
</dbReference>
<organism evidence="2 3">
    <name type="scientific">Haloquadratum walsbyi J07HQW2</name>
    <dbReference type="NCBI Taxonomy" id="1238425"/>
    <lineage>
        <taxon>Archaea</taxon>
        <taxon>Methanobacteriati</taxon>
        <taxon>Methanobacteriota</taxon>
        <taxon>Stenosarchaea group</taxon>
        <taxon>Halobacteria</taxon>
        <taxon>Halobacteriales</taxon>
        <taxon>Haloferacaceae</taxon>
        <taxon>Haloquadratum</taxon>
    </lineage>
</organism>
<keyword evidence="2" id="KW-0808">Transferase</keyword>
<dbReference type="RefSeq" id="WP_021055315.1">
    <property type="nucleotide sequence ID" value="NZ_KE356561.1"/>
</dbReference>
<proteinExistence type="predicted"/>
<dbReference type="PRINTS" id="PR00111">
    <property type="entry name" value="ABHYDROLASE"/>
</dbReference>
<dbReference type="GO" id="GO:0016746">
    <property type="term" value="F:acyltransferase activity"/>
    <property type="evidence" value="ECO:0007669"/>
    <property type="project" value="UniProtKB-KW"/>
</dbReference>
<dbReference type="AlphaFoldDB" id="U1NG93"/>
<protein>
    <submittedName>
        <fullName evidence="2">Putative hydrolase or acyltransferases (Alpha/beta hydrolase superfamily)</fullName>
    </submittedName>
</protein>
<dbReference type="PANTHER" id="PTHR43433:SF5">
    <property type="entry name" value="AB HYDROLASE-1 DOMAIN-CONTAINING PROTEIN"/>
    <property type="match status" value="1"/>
</dbReference>
<dbReference type="EMBL" id="KE356561">
    <property type="protein sequence ID" value="ERG95843.1"/>
    <property type="molecule type" value="Genomic_DNA"/>
</dbReference>
<dbReference type="InterPro" id="IPR029058">
    <property type="entry name" value="AB_hydrolase_fold"/>
</dbReference>
<dbReference type="GO" id="GO:0016787">
    <property type="term" value="F:hydrolase activity"/>
    <property type="evidence" value="ECO:0007669"/>
    <property type="project" value="UniProtKB-KW"/>
</dbReference>
<dbReference type="Gene3D" id="3.40.50.1820">
    <property type="entry name" value="alpha/beta hydrolase"/>
    <property type="match status" value="1"/>
</dbReference>
<keyword evidence="2" id="KW-0012">Acyltransferase</keyword>
<keyword evidence="2" id="KW-0378">Hydrolase</keyword>
<reference evidence="2 3" key="1">
    <citation type="journal article" date="2013" name="PLoS ONE">
        <title>Assembly-driven community genomics of a hypersaline microbial ecosystem.</title>
        <authorList>
            <person name="Podell S."/>
            <person name="Ugalde J.A."/>
            <person name="Narasingarao P."/>
            <person name="Banfield J.F."/>
            <person name="Heidelberg K.B."/>
            <person name="Allen E.E."/>
        </authorList>
    </citation>
    <scope>NUCLEOTIDE SEQUENCE [LARGE SCALE GENOMIC DNA]</scope>
    <source>
        <strain evidence="3">J07HQW2</strain>
    </source>
</reference>
<gene>
    <name evidence="2" type="ORF">J07HQW2_02303</name>
</gene>
<evidence type="ECO:0000259" key="1">
    <source>
        <dbReference type="Pfam" id="PF00561"/>
    </source>
</evidence>
<feature type="domain" description="AB hydrolase-1" evidence="1">
    <location>
        <begin position="44"/>
        <end position="251"/>
    </location>
</feature>
<evidence type="ECO:0000313" key="3">
    <source>
        <dbReference type="Proteomes" id="UP000030710"/>
    </source>
</evidence>
<dbReference type="HOGENOM" id="CLU_020336_50_1_2"/>
<accession>U1NG93</accession>
<dbReference type="InterPro" id="IPR050471">
    <property type="entry name" value="AB_hydrolase"/>
</dbReference>
<dbReference type="InterPro" id="IPR000073">
    <property type="entry name" value="AB_hydrolase_1"/>
</dbReference>
<dbReference type="PRINTS" id="PR00412">
    <property type="entry name" value="EPOXHYDRLASE"/>
</dbReference>
<name>U1NG93_9EURY</name>
<dbReference type="STRING" id="1238425.J07HQW2_02303"/>
<dbReference type="eggNOG" id="arCOG01648">
    <property type="taxonomic scope" value="Archaea"/>
</dbReference>
<dbReference type="Pfam" id="PF00561">
    <property type="entry name" value="Abhydrolase_1"/>
    <property type="match status" value="1"/>
</dbReference>
<sequence>MAYASNDGVQLYYEIDGDDNADTEGTTVFIGDLGYGAWQWGWQYPAVAGEYTAIVPELRGTGRSDSPAGPYSVSTFIDDLMIVLADAEVTSVHLVGAGLGGMIGLAIARQHARVTSLTVIGTAPAATMRKQNADADLETLWAPPTDRESLTESVEAAVSSSFSHRHPDVIDRIVEWRVDEDASRPAWESQVAAIHEFDLTDCLYEITVPTLVIHGMADTVWPPTAAKQLAMELPRGEWAPIEDAGHLVHAEASRVVNDTLIGFLTDH</sequence>
<dbReference type="PANTHER" id="PTHR43433">
    <property type="entry name" value="HYDROLASE, ALPHA/BETA FOLD FAMILY PROTEIN"/>
    <property type="match status" value="1"/>
</dbReference>
<evidence type="ECO:0000313" key="2">
    <source>
        <dbReference type="EMBL" id="ERG95843.1"/>
    </source>
</evidence>
<dbReference type="SUPFAM" id="SSF53474">
    <property type="entry name" value="alpha/beta-Hydrolases"/>
    <property type="match status" value="1"/>
</dbReference>
<dbReference type="InterPro" id="IPR000639">
    <property type="entry name" value="Epox_hydrolase-like"/>
</dbReference>